<dbReference type="EMBL" id="VSRR010003811">
    <property type="protein sequence ID" value="MPC37543.1"/>
    <property type="molecule type" value="Genomic_DNA"/>
</dbReference>
<keyword evidence="2" id="KW-1185">Reference proteome</keyword>
<gene>
    <name evidence="1" type="ORF">E2C01_031029</name>
</gene>
<name>A0A5B7EXG7_PORTR</name>
<comment type="caution">
    <text evidence="1">The sequence shown here is derived from an EMBL/GenBank/DDBJ whole genome shotgun (WGS) entry which is preliminary data.</text>
</comment>
<proteinExistence type="predicted"/>
<dbReference type="Proteomes" id="UP000324222">
    <property type="component" value="Unassembled WGS sequence"/>
</dbReference>
<reference evidence="1 2" key="1">
    <citation type="submission" date="2019-05" db="EMBL/GenBank/DDBJ databases">
        <title>Another draft genome of Portunus trituberculatus and its Hox gene families provides insights of decapod evolution.</title>
        <authorList>
            <person name="Jeong J.-H."/>
            <person name="Song I."/>
            <person name="Kim S."/>
            <person name="Choi T."/>
            <person name="Kim D."/>
            <person name="Ryu S."/>
            <person name="Kim W."/>
        </authorList>
    </citation>
    <scope>NUCLEOTIDE SEQUENCE [LARGE SCALE GENOMIC DNA]</scope>
    <source>
        <tissue evidence="1">Muscle</tissue>
    </source>
</reference>
<protein>
    <submittedName>
        <fullName evidence="1">Uncharacterized protein</fullName>
    </submittedName>
</protein>
<dbReference type="AlphaFoldDB" id="A0A5B7EXG7"/>
<evidence type="ECO:0000313" key="1">
    <source>
        <dbReference type="EMBL" id="MPC37543.1"/>
    </source>
</evidence>
<sequence length="87" mass="9508">MAPRPPRLSLKLNSSLKPLLDLWLGPLCFSVVQQGLADTLMAVCTNAPTSCLSQKLYPQLYRLASMRKNIWSGSVYTTSPPGIVSQS</sequence>
<accession>A0A5B7EXG7</accession>
<organism evidence="1 2">
    <name type="scientific">Portunus trituberculatus</name>
    <name type="common">Swimming crab</name>
    <name type="synonym">Neptunus trituberculatus</name>
    <dbReference type="NCBI Taxonomy" id="210409"/>
    <lineage>
        <taxon>Eukaryota</taxon>
        <taxon>Metazoa</taxon>
        <taxon>Ecdysozoa</taxon>
        <taxon>Arthropoda</taxon>
        <taxon>Crustacea</taxon>
        <taxon>Multicrustacea</taxon>
        <taxon>Malacostraca</taxon>
        <taxon>Eumalacostraca</taxon>
        <taxon>Eucarida</taxon>
        <taxon>Decapoda</taxon>
        <taxon>Pleocyemata</taxon>
        <taxon>Brachyura</taxon>
        <taxon>Eubrachyura</taxon>
        <taxon>Portunoidea</taxon>
        <taxon>Portunidae</taxon>
        <taxon>Portuninae</taxon>
        <taxon>Portunus</taxon>
    </lineage>
</organism>
<evidence type="ECO:0000313" key="2">
    <source>
        <dbReference type="Proteomes" id="UP000324222"/>
    </source>
</evidence>